<evidence type="ECO:0000313" key="3">
    <source>
        <dbReference type="EMBL" id="GFS06959.1"/>
    </source>
</evidence>
<dbReference type="PANTHER" id="PTHR16262:SF2">
    <property type="entry name" value="PEROXISOME ASSEMBLY PROTEIN 26"/>
    <property type="match status" value="1"/>
</dbReference>
<dbReference type="GO" id="GO:0051117">
    <property type="term" value="F:ATPase binding"/>
    <property type="evidence" value="ECO:0007669"/>
    <property type="project" value="TreeGrafter"/>
</dbReference>
<sequence length="202" mass="22930">ILLHAHVEEYLPCHKLVQTWLTHPDNQHSKHCAQVIRVYGEHILLPLGQFGILEDIVNSCQTLSEEEKLSLLKLPQTGRFKDAKTTSEREFVPSQLLFTSDEEENENRNNETLEDGDQSVPDENTCASSISPEGPQKPASRHLDPLNLILICKKLYCSFCGYIKSNWREKFTLLVMAAFVLWALAHTLSGDTDSLQVFVKIL</sequence>
<dbReference type="EMBL" id="BMAT01009477">
    <property type="protein sequence ID" value="GFS06959.1"/>
    <property type="molecule type" value="Genomic_DNA"/>
</dbReference>
<feature type="transmembrane region" description="Helical" evidence="2">
    <location>
        <begin position="171"/>
        <end position="189"/>
    </location>
</feature>
<keyword evidence="2" id="KW-0472">Membrane</keyword>
<feature type="compositionally biased region" description="Polar residues" evidence="1">
    <location>
        <begin position="121"/>
        <end position="131"/>
    </location>
</feature>
<feature type="region of interest" description="Disordered" evidence="1">
    <location>
        <begin position="99"/>
        <end position="139"/>
    </location>
</feature>
<dbReference type="Pfam" id="PF07163">
    <property type="entry name" value="Pex26"/>
    <property type="match status" value="1"/>
</dbReference>
<proteinExistence type="predicted"/>
<reference evidence="3 4" key="1">
    <citation type="journal article" date="2021" name="Elife">
        <title>Chloroplast acquisition without the gene transfer in kleptoplastic sea slugs, Plakobranchus ocellatus.</title>
        <authorList>
            <person name="Maeda T."/>
            <person name="Takahashi S."/>
            <person name="Yoshida T."/>
            <person name="Shimamura S."/>
            <person name="Takaki Y."/>
            <person name="Nagai Y."/>
            <person name="Toyoda A."/>
            <person name="Suzuki Y."/>
            <person name="Arimoto A."/>
            <person name="Ishii H."/>
            <person name="Satoh N."/>
            <person name="Nishiyama T."/>
            <person name="Hasebe M."/>
            <person name="Maruyama T."/>
            <person name="Minagawa J."/>
            <person name="Obokata J."/>
            <person name="Shigenobu S."/>
        </authorList>
    </citation>
    <scope>NUCLEOTIDE SEQUENCE [LARGE SCALE GENOMIC DNA]</scope>
</reference>
<evidence type="ECO:0000256" key="2">
    <source>
        <dbReference type="SAM" id="Phobius"/>
    </source>
</evidence>
<dbReference type="Proteomes" id="UP000762676">
    <property type="component" value="Unassembled WGS sequence"/>
</dbReference>
<feature type="non-terminal residue" evidence="3">
    <location>
        <position position="1"/>
    </location>
</feature>
<dbReference type="GO" id="GO:0016558">
    <property type="term" value="P:protein import into peroxisome matrix"/>
    <property type="evidence" value="ECO:0007669"/>
    <property type="project" value="TreeGrafter"/>
</dbReference>
<dbReference type="GO" id="GO:0005778">
    <property type="term" value="C:peroxisomal membrane"/>
    <property type="evidence" value="ECO:0007669"/>
    <property type="project" value="InterPro"/>
</dbReference>
<name>A0AAV4I944_9GAST</name>
<dbReference type="GO" id="GO:0044877">
    <property type="term" value="F:protein-containing complex binding"/>
    <property type="evidence" value="ECO:0007669"/>
    <property type="project" value="InterPro"/>
</dbReference>
<keyword evidence="2" id="KW-1133">Transmembrane helix</keyword>
<dbReference type="PANTHER" id="PTHR16262">
    <property type="entry name" value="PEROXISOME ASSEMBLY PROTEIN 26"/>
    <property type="match status" value="1"/>
</dbReference>
<evidence type="ECO:0000256" key="1">
    <source>
        <dbReference type="SAM" id="MobiDB-lite"/>
    </source>
</evidence>
<gene>
    <name evidence="3" type="ORF">ElyMa_004718300</name>
</gene>
<accession>A0AAV4I944</accession>
<evidence type="ECO:0000313" key="4">
    <source>
        <dbReference type="Proteomes" id="UP000762676"/>
    </source>
</evidence>
<protein>
    <submittedName>
        <fullName evidence="3">Uncharacterized protein</fullName>
    </submittedName>
</protein>
<dbReference type="AlphaFoldDB" id="A0AAV4I944"/>
<organism evidence="3 4">
    <name type="scientific">Elysia marginata</name>
    <dbReference type="NCBI Taxonomy" id="1093978"/>
    <lineage>
        <taxon>Eukaryota</taxon>
        <taxon>Metazoa</taxon>
        <taxon>Spiralia</taxon>
        <taxon>Lophotrochozoa</taxon>
        <taxon>Mollusca</taxon>
        <taxon>Gastropoda</taxon>
        <taxon>Heterobranchia</taxon>
        <taxon>Euthyneura</taxon>
        <taxon>Panpulmonata</taxon>
        <taxon>Sacoglossa</taxon>
        <taxon>Placobranchoidea</taxon>
        <taxon>Plakobranchidae</taxon>
        <taxon>Elysia</taxon>
    </lineage>
</organism>
<dbReference type="GO" id="GO:0045046">
    <property type="term" value="P:protein import into peroxisome membrane"/>
    <property type="evidence" value="ECO:0007669"/>
    <property type="project" value="InterPro"/>
</dbReference>
<keyword evidence="2" id="KW-0812">Transmembrane</keyword>
<keyword evidence="4" id="KW-1185">Reference proteome</keyword>
<dbReference type="InterPro" id="IPR010797">
    <property type="entry name" value="Pex26"/>
</dbReference>
<comment type="caution">
    <text evidence="3">The sequence shown here is derived from an EMBL/GenBank/DDBJ whole genome shotgun (WGS) entry which is preliminary data.</text>
</comment>